<keyword evidence="2" id="KW-1185">Reference proteome</keyword>
<sequence>MLTLPRKFITKSLFKWQPSIPAMRNFSSQQCLVFSPQKDINIRGINQGFIDANYKQSWYYFFQLCNQDKLDLISHSALSELLRSIQLPTHDKTVSHEARRHIQQKISILLKVMDSNNYKSSEADLRYLVSIYSLLGNYSEARITWDKLSKAYPQPELQSYTALALCFNRERKFSSVPVLHQQIKKAGLRMNHKFLQCVIEAYGELRNGEMVVKLYKDCLDLAEAQLQRGFFVLVLNALLKCEPAYFSFIPQLFGQMLQLKVTPTEKHFQSVIRNYAHHGLVDDAAFWFLKMKEFGITPTLDVFLRYMAKYSQTKLSENLIPLLSDAEFSQLMNLRYTTHLKWFDPIPGRTYPYDRVEAFFGRLEHIRAKSNPMAKARKAKKSHIAVEPLPSDDAPSPQLAHP</sequence>
<dbReference type="Proteomes" id="UP001165960">
    <property type="component" value="Unassembled WGS sequence"/>
</dbReference>
<evidence type="ECO:0000313" key="1">
    <source>
        <dbReference type="EMBL" id="KAJ9067704.1"/>
    </source>
</evidence>
<gene>
    <name evidence="1" type="ORF">DSO57_1036464</name>
</gene>
<name>A0ACC2SZA1_9FUNG</name>
<reference evidence="1" key="1">
    <citation type="submission" date="2022-04" db="EMBL/GenBank/DDBJ databases">
        <title>Genome of the entomopathogenic fungus Entomophthora muscae.</title>
        <authorList>
            <person name="Elya C."/>
            <person name="Lovett B.R."/>
            <person name="Lee E."/>
            <person name="Macias A.M."/>
            <person name="Hajek A.E."/>
            <person name="De Bivort B.L."/>
            <person name="Kasson M.T."/>
            <person name="De Fine Licht H.H."/>
            <person name="Stajich J.E."/>
        </authorList>
    </citation>
    <scope>NUCLEOTIDE SEQUENCE</scope>
    <source>
        <strain evidence="1">Berkeley</strain>
    </source>
</reference>
<evidence type="ECO:0000313" key="2">
    <source>
        <dbReference type="Proteomes" id="UP001165960"/>
    </source>
</evidence>
<proteinExistence type="predicted"/>
<organism evidence="1 2">
    <name type="scientific">Entomophthora muscae</name>
    <dbReference type="NCBI Taxonomy" id="34485"/>
    <lineage>
        <taxon>Eukaryota</taxon>
        <taxon>Fungi</taxon>
        <taxon>Fungi incertae sedis</taxon>
        <taxon>Zoopagomycota</taxon>
        <taxon>Entomophthoromycotina</taxon>
        <taxon>Entomophthoromycetes</taxon>
        <taxon>Entomophthorales</taxon>
        <taxon>Entomophthoraceae</taxon>
        <taxon>Entomophthora</taxon>
    </lineage>
</organism>
<accession>A0ACC2SZA1</accession>
<protein>
    <submittedName>
        <fullName evidence="1">Uncharacterized protein</fullName>
    </submittedName>
</protein>
<comment type="caution">
    <text evidence="1">The sequence shown here is derived from an EMBL/GenBank/DDBJ whole genome shotgun (WGS) entry which is preliminary data.</text>
</comment>
<dbReference type="EMBL" id="QTSX02003902">
    <property type="protein sequence ID" value="KAJ9067704.1"/>
    <property type="molecule type" value="Genomic_DNA"/>
</dbReference>